<sequence>MVWSDASTVYRHGELRDGMAVGPRLQSSSPVPPRDSELTSFERAEQLRTLREGLALFAAVAWIDADALVSLLQSKGVCAVKREMRRHAFMMAELPVFVEIGVTRKLSKDPSKDFAWVEDDLVSLCCQLDEQNTSEAFQEAWAKIEMHSTTESQSLRGLAIPIRIIIGKPEYSKAGGTASQRVWNAIKSALNPDQVQWGWFTPILSRNSTMARRPRSACYASYLINSINAMNVRTRAGSSAVFMKLVTEMSRGVLLSALSFCLVPRHDSQIACRMISTLFCEMTCVDDQRGAFVNFGCVTFQKESGVEMNALCSALVVTRSCRSFAFSLCPEGSASEVKTWMWMAYAFFSSRARLRSSVKQVTIYNARLSRVILDTISRILTATNTEKELFTVATGLDSTSNTARDTREYHLKQNAVVQVTEQTNGRVVSWNSADILRQGGVGGVRLVNPNDNGFTISPLMLLFGRASSTIRHSVVLSATSTISALSPRHLSDESSMLTNNLRWWHCSLERFRNFRATFGALTRMLSENTVLRYLTVVGDRYYLPTLKAGLMQFHLQELEGNGELQVACKLAFLSVFHADEARPPLKKQAKDQPERFRLHAPDTHVITKIFEFAANHAIRSVRIISPSDIE</sequence>
<protein>
    <submittedName>
        <fullName evidence="1">Uncharacterized protein</fullName>
    </submittedName>
</protein>
<dbReference type="GeneID" id="20642555"/>
<evidence type="ECO:0000313" key="2">
    <source>
        <dbReference type="Proteomes" id="UP000002640"/>
    </source>
</evidence>
<dbReference type="EMBL" id="JH159159">
    <property type="protein sequence ID" value="EGZ10144.1"/>
    <property type="molecule type" value="Genomic_DNA"/>
</dbReference>
<dbReference type="Proteomes" id="UP000002640">
    <property type="component" value="Unassembled WGS sequence"/>
</dbReference>
<gene>
    <name evidence="1" type="ORF">PHYSODRAFT_305407</name>
</gene>
<evidence type="ECO:0000313" key="1">
    <source>
        <dbReference type="EMBL" id="EGZ10144.1"/>
    </source>
</evidence>
<reference evidence="1 2" key="1">
    <citation type="journal article" date="2006" name="Science">
        <title>Phytophthora genome sequences uncover evolutionary origins and mechanisms of pathogenesis.</title>
        <authorList>
            <person name="Tyler B.M."/>
            <person name="Tripathy S."/>
            <person name="Zhang X."/>
            <person name="Dehal P."/>
            <person name="Jiang R.H."/>
            <person name="Aerts A."/>
            <person name="Arredondo F.D."/>
            <person name="Baxter L."/>
            <person name="Bensasson D."/>
            <person name="Beynon J.L."/>
            <person name="Chapman J."/>
            <person name="Damasceno C.M."/>
            <person name="Dorrance A.E."/>
            <person name="Dou D."/>
            <person name="Dickerman A.W."/>
            <person name="Dubchak I.L."/>
            <person name="Garbelotto M."/>
            <person name="Gijzen M."/>
            <person name="Gordon S.G."/>
            <person name="Govers F."/>
            <person name="Grunwald N.J."/>
            <person name="Huang W."/>
            <person name="Ivors K.L."/>
            <person name="Jones R.W."/>
            <person name="Kamoun S."/>
            <person name="Krampis K."/>
            <person name="Lamour K.H."/>
            <person name="Lee M.K."/>
            <person name="McDonald W.H."/>
            <person name="Medina M."/>
            <person name="Meijer H.J."/>
            <person name="Nordberg E.K."/>
            <person name="Maclean D.J."/>
            <person name="Ospina-Giraldo M.D."/>
            <person name="Morris P.F."/>
            <person name="Phuntumart V."/>
            <person name="Putnam N.H."/>
            <person name="Rash S."/>
            <person name="Rose J.K."/>
            <person name="Sakihama Y."/>
            <person name="Salamov A.A."/>
            <person name="Savidor A."/>
            <person name="Scheuring C.F."/>
            <person name="Smith B.M."/>
            <person name="Sobral B.W."/>
            <person name="Terry A."/>
            <person name="Torto-Alalibo T.A."/>
            <person name="Win J."/>
            <person name="Xu Z."/>
            <person name="Zhang H."/>
            <person name="Grigoriev I.V."/>
            <person name="Rokhsar D.S."/>
            <person name="Boore J.L."/>
        </authorList>
    </citation>
    <scope>NUCLEOTIDE SEQUENCE [LARGE SCALE GENOMIC DNA]</scope>
    <source>
        <strain evidence="1 2">P6497</strain>
    </source>
</reference>
<dbReference type="KEGG" id="psoj:PHYSODRAFT_305407"/>
<dbReference type="AlphaFoldDB" id="G5A3A4"/>
<accession>G5A3A4</accession>
<dbReference type="RefSeq" id="XP_009535005.1">
    <property type="nucleotide sequence ID" value="XM_009536710.1"/>
</dbReference>
<proteinExistence type="predicted"/>
<dbReference type="InParanoid" id="G5A3A4"/>
<organism evidence="1 2">
    <name type="scientific">Phytophthora sojae (strain P6497)</name>
    <name type="common">Soybean stem and root rot agent</name>
    <name type="synonym">Phytophthora megasperma f. sp. glycines</name>
    <dbReference type="NCBI Taxonomy" id="1094619"/>
    <lineage>
        <taxon>Eukaryota</taxon>
        <taxon>Sar</taxon>
        <taxon>Stramenopiles</taxon>
        <taxon>Oomycota</taxon>
        <taxon>Peronosporomycetes</taxon>
        <taxon>Peronosporales</taxon>
        <taxon>Peronosporaceae</taxon>
        <taxon>Phytophthora</taxon>
    </lineage>
</organism>
<keyword evidence="2" id="KW-1185">Reference proteome</keyword>
<name>G5A3A4_PHYSP</name>